<dbReference type="AlphaFoldDB" id="L8JA57"/>
<name>L8JA57_9GAMM</name>
<dbReference type="Proteomes" id="UP000011134">
    <property type="component" value="Unassembled WGS sequence"/>
</dbReference>
<keyword evidence="1" id="KW-1133">Transmembrane helix</keyword>
<evidence type="ECO:0000313" key="2">
    <source>
        <dbReference type="EMBL" id="ELR65681.1"/>
    </source>
</evidence>
<dbReference type="EMBL" id="AMZO01000016">
    <property type="protein sequence ID" value="ELR65681.1"/>
    <property type="molecule type" value="Genomic_DNA"/>
</dbReference>
<dbReference type="PATRIC" id="fig|1056511.3.peg.2256"/>
<organism evidence="2 3">
    <name type="scientific">Photobacterium marinum</name>
    <dbReference type="NCBI Taxonomy" id="1056511"/>
    <lineage>
        <taxon>Bacteria</taxon>
        <taxon>Pseudomonadati</taxon>
        <taxon>Pseudomonadota</taxon>
        <taxon>Gammaproteobacteria</taxon>
        <taxon>Vibrionales</taxon>
        <taxon>Vibrionaceae</taxon>
        <taxon>Photobacterium</taxon>
    </lineage>
</organism>
<protein>
    <submittedName>
        <fullName evidence="2">Uncharacterized protein</fullName>
    </submittedName>
</protein>
<accession>L8JA57</accession>
<gene>
    <name evidence="2" type="ORF">C942_00765</name>
</gene>
<keyword evidence="1" id="KW-0812">Transmembrane</keyword>
<keyword evidence="3" id="KW-1185">Reference proteome</keyword>
<dbReference type="Pfam" id="PF19942">
    <property type="entry name" value="DUF6404"/>
    <property type="match status" value="1"/>
</dbReference>
<reference evidence="2 3" key="1">
    <citation type="submission" date="2012-12" db="EMBL/GenBank/DDBJ databases">
        <title>Genome Assembly of Photobacterium sp. AK15.</title>
        <authorList>
            <person name="Khatri I."/>
            <person name="Vaidya B."/>
            <person name="Srinivas T.N.R."/>
            <person name="Subramanian S."/>
            <person name="Pinnaka A."/>
        </authorList>
    </citation>
    <scope>NUCLEOTIDE SEQUENCE [LARGE SCALE GENOMIC DNA]</scope>
    <source>
        <strain evidence="2 3">AK15</strain>
    </source>
</reference>
<evidence type="ECO:0000256" key="1">
    <source>
        <dbReference type="SAM" id="Phobius"/>
    </source>
</evidence>
<keyword evidence="1" id="KW-0472">Membrane</keyword>
<comment type="caution">
    <text evidence="2">The sequence shown here is derived from an EMBL/GenBank/DDBJ whole genome shotgun (WGS) entry which is preliminary data.</text>
</comment>
<feature type="transmembrane region" description="Helical" evidence="1">
    <location>
        <begin position="25"/>
        <end position="46"/>
    </location>
</feature>
<dbReference type="InterPro" id="IPR045644">
    <property type="entry name" value="DUF6404"/>
</dbReference>
<evidence type="ECO:0000313" key="3">
    <source>
        <dbReference type="Proteomes" id="UP000011134"/>
    </source>
</evidence>
<sequence length="67" mass="7847">MGTVFWGGFMWLIVWRSQEPSINNLYMSLLFGFLSGLGLSLEVLYYSRKLKITSSWAEWLKEHDLAE</sequence>
<proteinExistence type="predicted"/>